<dbReference type="RefSeq" id="WP_187333267.1">
    <property type="nucleotide sequence ID" value="NZ_CP060490.1"/>
</dbReference>
<name>A0A7G9B550_9FIRM</name>
<keyword evidence="2" id="KW-1185">Reference proteome</keyword>
<dbReference type="Proteomes" id="UP000515960">
    <property type="component" value="Chromosome"/>
</dbReference>
<proteinExistence type="predicted"/>
<dbReference type="AlphaFoldDB" id="A0A7G9B550"/>
<gene>
    <name evidence="1" type="ORF">H8790_01090</name>
</gene>
<accession>A0A7G9B550</accession>
<protein>
    <submittedName>
        <fullName evidence="1">Uncharacterized protein</fullName>
    </submittedName>
</protein>
<organism evidence="1 2">
    <name type="scientific">Oscillibacter hominis</name>
    <dbReference type="NCBI Taxonomy" id="2763056"/>
    <lineage>
        <taxon>Bacteria</taxon>
        <taxon>Bacillati</taxon>
        <taxon>Bacillota</taxon>
        <taxon>Clostridia</taxon>
        <taxon>Eubacteriales</taxon>
        <taxon>Oscillospiraceae</taxon>
        <taxon>Oscillibacter</taxon>
    </lineage>
</organism>
<reference evidence="1 2" key="1">
    <citation type="submission" date="2020-08" db="EMBL/GenBank/DDBJ databases">
        <authorList>
            <person name="Liu C."/>
            <person name="Sun Q."/>
        </authorList>
    </citation>
    <scope>NUCLEOTIDE SEQUENCE [LARGE SCALE GENOMIC DNA]</scope>
    <source>
        <strain evidence="1 2">NSJ-62</strain>
    </source>
</reference>
<evidence type="ECO:0000313" key="1">
    <source>
        <dbReference type="EMBL" id="QNL44681.1"/>
    </source>
</evidence>
<dbReference type="KEGG" id="ohi:H8790_01090"/>
<evidence type="ECO:0000313" key="2">
    <source>
        <dbReference type="Proteomes" id="UP000515960"/>
    </source>
</evidence>
<dbReference type="EMBL" id="CP060490">
    <property type="protein sequence ID" value="QNL44681.1"/>
    <property type="molecule type" value="Genomic_DNA"/>
</dbReference>
<sequence>MYMNSNSAPGYSNVGTGNWTQEMRRLENAGQNVVPFTAGTPVPRTDATMPMRTGTELGMANMETGAATTDNALQMRNNLPSDVVEAPVSREEVYKGSLKAMLARNEGNYIVATFLVGTQNMVSWEGILYDVGNDYVTIYQEPRDRYIVSDIYSLKFMEFYDTQRRDACNELLQQSGWRQS</sequence>